<dbReference type="AlphaFoldDB" id="A0A0L0F373"/>
<evidence type="ECO:0000313" key="2">
    <source>
        <dbReference type="Proteomes" id="UP000054560"/>
    </source>
</evidence>
<dbReference type="RefSeq" id="XP_014144525.1">
    <property type="nucleotide sequence ID" value="XM_014289050.1"/>
</dbReference>
<evidence type="ECO:0000313" key="1">
    <source>
        <dbReference type="EMBL" id="KNC70623.1"/>
    </source>
</evidence>
<protein>
    <submittedName>
        <fullName evidence="1">Uncharacterized protein</fullName>
    </submittedName>
</protein>
<organism evidence="1 2">
    <name type="scientific">Sphaeroforma arctica JP610</name>
    <dbReference type="NCBI Taxonomy" id="667725"/>
    <lineage>
        <taxon>Eukaryota</taxon>
        <taxon>Ichthyosporea</taxon>
        <taxon>Ichthyophonida</taxon>
        <taxon>Sphaeroforma</taxon>
    </lineage>
</organism>
<accession>A0A0L0F373</accession>
<dbReference type="GeneID" id="25917351"/>
<dbReference type="Proteomes" id="UP000054560">
    <property type="component" value="Unassembled WGS sequence"/>
</dbReference>
<reference evidence="1 2" key="1">
    <citation type="submission" date="2011-02" db="EMBL/GenBank/DDBJ databases">
        <title>The Genome Sequence of Sphaeroforma arctica JP610.</title>
        <authorList>
            <consortium name="The Broad Institute Genome Sequencing Platform"/>
            <person name="Russ C."/>
            <person name="Cuomo C."/>
            <person name="Young S.K."/>
            <person name="Zeng Q."/>
            <person name="Gargeya S."/>
            <person name="Alvarado L."/>
            <person name="Berlin A."/>
            <person name="Chapman S.B."/>
            <person name="Chen Z."/>
            <person name="Freedman E."/>
            <person name="Gellesch M."/>
            <person name="Goldberg J."/>
            <person name="Griggs A."/>
            <person name="Gujja S."/>
            <person name="Heilman E."/>
            <person name="Heiman D."/>
            <person name="Howarth C."/>
            <person name="Mehta T."/>
            <person name="Neiman D."/>
            <person name="Pearson M."/>
            <person name="Roberts A."/>
            <person name="Saif S."/>
            <person name="Shea T."/>
            <person name="Shenoy N."/>
            <person name="Sisk P."/>
            <person name="Stolte C."/>
            <person name="Sykes S."/>
            <person name="White J."/>
            <person name="Yandava C."/>
            <person name="Burger G."/>
            <person name="Gray M.W."/>
            <person name="Holland P.W.H."/>
            <person name="King N."/>
            <person name="Lang F.B.F."/>
            <person name="Roger A.J."/>
            <person name="Ruiz-Trillo I."/>
            <person name="Haas B."/>
            <person name="Nusbaum C."/>
            <person name="Birren B."/>
        </authorList>
    </citation>
    <scope>NUCLEOTIDE SEQUENCE [LARGE SCALE GENOMIC DNA]</scope>
    <source>
        <strain evidence="1 2">JP610</strain>
    </source>
</reference>
<name>A0A0L0F373_9EUKA</name>
<dbReference type="EMBL" id="KQ250644">
    <property type="protein sequence ID" value="KNC70623.1"/>
    <property type="molecule type" value="Genomic_DNA"/>
</dbReference>
<sequence>PYVYLNPIFNGAESQQSEDCEYIDGEDDKDCIFESGVKNILNFPNVRCNSIQEFKVEMFDNDTGFDDDLGEFDWMYELKTMNATGEYKTFSKELDSTFFSNGELQFKVQIVLPRGADPSPSPTPSVSPAA</sequence>
<gene>
    <name evidence="1" type="ORF">SARC_16847</name>
</gene>
<feature type="non-terminal residue" evidence="1">
    <location>
        <position position="1"/>
    </location>
</feature>
<keyword evidence="2" id="KW-1185">Reference proteome</keyword>
<proteinExistence type="predicted"/>